<dbReference type="Proteomes" id="UP000885385">
    <property type="component" value="Unassembled WGS sequence"/>
</dbReference>
<dbReference type="Proteomes" id="UP000839915">
    <property type="component" value="Unassembled WGS sequence"/>
</dbReference>
<dbReference type="EMBL" id="AAKUOT010000054">
    <property type="protein sequence ID" value="ECV8763223.1"/>
    <property type="molecule type" value="Genomic_DNA"/>
</dbReference>
<reference evidence="8 21" key="5">
    <citation type="submission" date="2018-07" db="EMBL/GenBank/DDBJ databases">
        <authorList>
            <consortium name="GenomeTrakr network: Whole genome sequencing for foodborne pathogen traceback"/>
        </authorList>
    </citation>
    <scope>NUCLEOTIDE SEQUENCE [LARGE SCALE GENOMIC DNA]</scope>
    <source>
        <strain evidence="12">AUSMDU00020735</strain>
        <strain evidence="8 21">VA_WGS-00080</strain>
    </source>
</reference>
<dbReference type="EMBL" id="AAHRYM010000042">
    <property type="protein sequence ID" value="EBZ6923477.1"/>
    <property type="molecule type" value="Genomic_DNA"/>
</dbReference>
<dbReference type="EMBL" id="CP011428">
    <property type="protein sequence ID" value="AKH09090.1"/>
    <property type="molecule type" value="Genomic_DNA"/>
</dbReference>
<dbReference type="OMA" id="TIFMMLV"/>
<dbReference type="EMBL" id="AAIGQE010000023">
    <property type="protein sequence ID" value="ECE0298054.1"/>
    <property type="molecule type" value="Genomic_DNA"/>
</dbReference>
<evidence type="ECO:0000313" key="17">
    <source>
        <dbReference type="EMBL" id="MIT51509.1"/>
    </source>
</evidence>
<evidence type="ECO:0000313" key="19">
    <source>
        <dbReference type="Proteomes" id="UP000034636"/>
    </source>
</evidence>
<evidence type="ECO:0000313" key="11">
    <source>
        <dbReference type="EMBL" id="ECV8763223.1"/>
    </source>
</evidence>
<dbReference type="Proteomes" id="UP000839595">
    <property type="component" value="Unassembled WGS sequence"/>
</dbReference>
<reference evidence="15" key="3">
    <citation type="journal article" date="2018" name="Genome Biol.">
        <title>SKESA: strategic k-mer extension for scrupulous assemblies.</title>
        <authorList>
            <person name="Souvorov A."/>
            <person name="Agarwala R."/>
            <person name="Lipman D.J."/>
        </authorList>
    </citation>
    <scope>NUCLEOTIDE SEQUENCE</scope>
    <source>
        <strain evidence="15">Salmonella enterica</strain>
    </source>
</reference>
<evidence type="ECO:0000313" key="3">
    <source>
        <dbReference type="EMBL" id="EBW3630956.1"/>
    </source>
</evidence>
<evidence type="ECO:0000313" key="8">
    <source>
        <dbReference type="EMBL" id="ECE0298054.1"/>
    </source>
</evidence>
<dbReference type="EMBL" id="AALDNI010000054">
    <property type="protein sequence ID" value="ECY5343511.1"/>
    <property type="molecule type" value="Genomic_DNA"/>
</dbReference>
<dbReference type="Proteomes" id="UP000839909">
    <property type="component" value="Unassembled WGS sequence"/>
</dbReference>
<dbReference type="PATRIC" id="fig|59201.129.peg.20"/>
<dbReference type="AlphaFoldDB" id="A0A0D6I862"/>
<dbReference type="EMBL" id="AAHLLT010000047">
    <property type="protein sequence ID" value="EBX5031694.1"/>
    <property type="molecule type" value="Genomic_DNA"/>
</dbReference>
<dbReference type="Proteomes" id="UP000034636">
    <property type="component" value="Chromosome"/>
</dbReference>
<dbReference type="Proteomes" id="UP000839581">
    <property type="component" value="Unassembled WGS sequence"/>
</dbReference>
<evidence type="ECO:0000313" key="7">
    <source>
        <dbReference type="EMBL" id="EBZ6923477.1"/>
    </source>
</evidence>
<name>A0A0D6I862_SALTM</name>
<dbReference type="Proteomes" id="UP000338496">
    <property type="component" value="Unassembled WGS sequence"/>
</dbReference>
<dbReference type="Proteomes" id="UP000054461">
    <property type="component" value="Unassembled WGS sequence"/>
</dbReference>
<dbReference type="EMBL" id="AAHDPU010000038">
    <property type="protein sequence ID" value="EBU9275030.1"/>
    <property type="molecule type" value="Genomic_DNA"/>
</dbReference>
<dbReference type="EMBL" id="JYVU01000004">
    <property type="protein sequence ID" value="KTZ15515.1"/>
    <property type="molecule type" value="Genomic_DNA"/>
</dbReference>
<protein>
    <submittedName>
        <fullName evidence="16">ABC transporter ATPase</fullName>
    </submittedName>
    <submittedName>
        <fullName evidence="5">LysR family transcriptional regulator</fullName>
    </submittedName>
    <submittedName>
        <fullName evidence="1">Putative ATPase component of ABC transporter with duplicated ATPase domain protein</fullName>
    </submittedName>
</protein>
<accession>A0A0F7DJN5</accession>
<dbReference type="RefSeq" id="WP_001054041.1">
    <property type="nucleotide sequence ID" value="NZ_AP023291.1"/>
</dbReference>
<dbReference type="Proteomes" id="UP000839914">
    <property type="component" value="Unassembled WGS sequence"/>
</dbReference>
<dbReference type="EMBL" id="RSUA01000057">
    <property type="protein sequence ID" value="MIT51509.1"/>
    <property type="molecule type" value="Genomic_DNA"/>
</dbReference>
<dbReference type="EMBL" id="AAHIPE010000040">
    <property type="protein sequence ID" value="EBW5465286.1"/>
    <property type="molecule type" value="Genomic_DNA"/>
</dbReference>
<dbReference type="EMBL" id="AAHIDF010000043">
    <property type="protein sequence ID" value="EBW3630956.1"/>
    <property type="molecule type" value="Genomic_DNA"/>
</dbReference>
<evidence type="ECO:0000313" key="18">
    <source>
        <dbReference type="EMBL" id="MLP88310.1"/>
    </source>
</evidence>
<sequence>MNLSITDDITFRKLTILMMLVEKGNIARTAEALNTLEENVRGPLFVHKGLLGTRPGIKITVAVSSTGTEACVM</sequence>
<dbReference type="EMBL" id="DAAFPQ010000026">
    <property type="protein sequence ID" value="HAB0973298.1"/>
    <property type="molecule type" value="Genomic_DNA"/>
</dbReference>
<reference evidence="1 19" key="2">
    <citation type="journal article" date="2015" name="Genome Announc.">
        <title>Complete Genome Sequencing of a Multidrug-Resistant and Human-Invasive Salmonella enterica Serovar Typhimurium Strain of the Emerging Sequence Type 213 Genotype.</title>
        <authorList>
            <person name="Calva E."/>
            <person name="Silva C."/>
            <person name="Zaidi M.B."/>
            <person name="Sanchez-Flores A."/>
            <person name="Estrada K."/>
            <person name="Silva G.G."/>
            <person name="Soto-Jimenez L.M."/>
            <person name="Wiesner M."/>
            <person name="Fernandez-Mora M."/>
            <person name="Edwards R.A."/>
            <person name="Vinuesa P."/>
        </authorList>
    </citation>
    <scope>NUCLEOTIDE SEQUENCE [LARGE SCALE GENOMIC DNA]</scope>
    <source>
        <strain evidence="1 19">YU39</strain>
    </source>
</reference>
<gene>
    <name evidence="11" type="ORF">AAB27_20305</name>
    <name evidence="17" type="ORF">AU613_21945</name>
    <name evidence="13" type="ORF">AVC05_20090</name>
    <name evidence="10" type="ORF">B1P38_21340</name>
    <name evidence="8" type="ORF">CE70_23370</name>
    <name evidence="14" type="ORF">CFF59_18165</name>
    <name evidence="16" type="ORF">DD95_00795</name>
    <name evidence="2" type="ORF">DMO92_23780</name>
    <name evidence="3" type="ORF">DPF41_23155</name>
    <name evidence="4" type="ORF">DPS76_23075</name>
    <name evidence="18" type="ORF">DRM14_23965</name>
    <name evidence="5" type="ORF">DSG41_21755</name>
    <name evidence="6" type="ORF">DU071_20750</name>
    <name evidence="9" type="ORF">E0935_24155</name>
    <name evidence="7" type="ORF">EER35_21235</name>
    <name evidence="12" type="ORF">F3R12_22715</name>
    <name evidence="15" type="ORF">GB466_22475</name>
    <name evidence="1" type="ORF">SE14_03672</name>
</gene>
<dbReference type="Proteomes" id="UP000839905">
    <property type="component" value="Unassembled WGS sequence"/>
</dbReference>
<reference evidence="14" key="4">
    <citation type="submission" date="2018-07" db="EMBL/GenBank/DDBJ databases">
        <authorList>
            <consortium name="PulseNet: The National Subtyping Network for Foodborne Disease Surveillance"/>
            <person name="Tarr C.L."/>
            <person name="Trees E."/>
            <person name="Katz L.S."/>
            <person name="Carleton-Romer H.A."/>
            <person name="Stroika S."/>
            <person name="Kucerova Z."/>
            <person name="Roache K.F."/>
            <person name="Sabol A.L."/>
            <person name="Besser J."/>
            <person name="Gerner-Smidt P."/>
        </authorList>
    </citation>
    <scope>NUCLEOTIDE SEQUENCE [LARGE SCALE GENOMIC DNA]</scope>
    <source>
        <strain evidence="10">PNUSAS008736</strain>
        <strain evidence="14">PNUSAS016739</strain>
    </source>
</reference>
<dbReference type="EMBL" id="AAMLUT010000030">
    <property type="protein sequence ID" value="EDI6667170.1"/>
    <property type="molecule type" value="Genomic_DNA"/>
</dbReference>
<dbReference type="Proteomes" id="UP000839908">
    <property type="component" value="Unassembled WGS sequence"/>
</dbReference>
<dbReference type="EMBL" id="RVDJ01000038">
    <property type="protein sequence ID" value="MLP88310.1"/>
    <property type="molecule type" value="Genomic_DNA"/>
</dbReference>
<organism evidence="5">
    <name type="scientific">Salmonella typhimurium</name>
    <dbReference type="NCBI Taxonomy" id="90371"/>
    <lineage>
        <taxon>Bacteria</taxon>
        <taxon>Pseudomonadati</taxon>
        <taxon>Pseudomonadota</taxon>
        <taxon>Gammaproteobacteria</taxon>
        <taxon>Enterobacterales</taxon>
        <taxon>Enterobacteriaceae</taxon>
        <taxon>Salmonella</taxon>
    </lineage>
</organism>
<accession>A0A0D6I862</accession>
<evidence type="ECO:0000313" key="21">
    <source>
        <dbReference type="Proteomes" id="UP000338496"/>
    </source>
</evidence>
<dbReference type="Proteomes" id="UP000839616">
    <property type="component" value="Unassembled WGS sequence"/>
</dbReference>
<evidence type="ECO:0000313" key="20">
    <source>
        <dbReference type="Proteomes" id="UP000054461"/>
    </source>
</evidence>
<evidence type="ECO:0000313" key="13">
    <source>
        <dbReference type="EMBL" id="ECY5343511.1"/>
    </source>
</evidence>
<evidence type="ECO:0000313" key="6">
    <source>
        <dbReference type="EMBL" id="EBY1704325.1"/>
    </source>
</evidence>
<dbReference type="eggNOG" id="COG0583">
    <property type="taxonomic scope" value="Bacteria"/>
</dbReference>
<dbReference type="EMBL" id="AAKRET010000028">
    <property type="protein sequence ID" value="ECU8356077.1"/>
    <property type="molecule type" value="Genomic_DNA"/>
</dbReference>
<dbReference type="Proteomes" id="UP000839907">
    <property type="component" value="Unassembled WGS sequence"/>
</dbReference>
<dbReference type="EMBL" id="AAIKGB010000041">
    <property type="protein sequence ID" value="ECF1546317.1"/>
    <property type="molecule type" value="Genomic_DNA"/>
</dbReference>
<dbReference type="Proteomes" id="UP000885258">
    <property type="component" value="Unassembled WGS sequence"/>
</dbReference>
<dbReference type="EMBL" id="AAHNIA010000051">
    <property type="protein sequence ID" value="EBY1704325.1"/>
    <property type="molecule type" value="Genomic_DNA"/>
</dbReference>
<evidence type="ECO:0000313" key="12">
    <source>
        <dbReference type="EMBL" id="ECW0642608.1"/>
    </source>
</evidence>
<accession>A0A0M2IZX0</accession>
<evidence type="ECO:0000313" key="14">
    <source>
        <dbReference type="EMBL" id="EDI6667170.1"/>
    </source>
</evidence>
<evidence type="ECO:0000313" key="2">
    <source>
        <dbReference type="EMBL" id="EBU9275030.1"/>
    </source>
</evidence>
<proteinExistence type="predicted"/>
<evidence type="ECO:0000313" key="5">
    <source>
        <dbReference type="EMBL" id="EBX5031694.1"/>
    </source>
</evidence>
<reference evidence="5" key="6">
    <citation type="submission" date="2018-07" db="EMBL/GenBank/DDBJ databases">
        <authorList>
            <person name="Ashton P.M."/>
            <person name="Dallman T."/>
            <person name="Nair S."/>
            <person name="De Pinna E."/>
            <person name="Peters T."/>
            <person name="Grant K."/>
        </authorList>
    </citation>
    <scope>NUCLEOTIDE SEQUENCE</scope>
    <source>
        <strain evidence="5">157366</strain>
        <strain evidence="3">231108</strain>
        <strain evidence="9">265852</strain>
        <strain evidence="17">29290</strain>
        <strain evidence="6">356083</strain>
        <strain evidence="4">422529</strain>
        <strain evidence="18">425567</strain>
        <strain evidence="13">43916</strain>
        <strain evidence="2">488670</strain>
        <strain evidence="7">632340</strain>
        <strain evidence="11">86846</strain>
    </source>
</reference>
<evidence type="ECO:0000313" key="4">
    <source>
        <dbReference type="EMBL" id="EBW5465286.1"/>
    </source>
</evidence>
<evidence type="ECO:0000313" key="16">
    <source>
        <dbReference type="EMBL" id="KTZ15515.1"/>
    </source>
</evidence>
<dbReference type="EMBL" id="AAKVET010000032">
    <property type="protein sequence ID" value="ECW0642608.1"/>
    <property type="molecule type" value="Genomic_DNA"/>
</dbReference>
<dbReference type="Proteomes" id="UP000839617">
    <property type="component" value="Unassembled WGS sequence"/>
</dbReference>
<evidence type="ECO:0000313" key="15">
    <source>
        <dbReference type="EMBL" id="HAB0973298.1"/>
    </source>
</evidence>
<evidence type="ECO:0000313" key="10">
    <source>
        <dbReference type="EMBL" id="ECU8356077.1"/>
    </source>
</evidence>
<evidence type="ECO:0000313" key="1">
    <source>
        <dbReference type="EMBL" id="AKH09090.1"/>
    </source>
</evidence>
<dbReference type="Proteomes" id="UP000839911">
    <property type="component" value="Unassembled WGS sequence"/>
</dbReference>
<reference evidence="15" key="7">
    <citation type="submission" date="2019-10" db="EMBL/GenBank/DDBJ databases">
        <authorList>
            <consortium name="NCBI Pathogen Detection Project"/>
        </authorList>
    </citation>
    <scope>NUCLEOTIDE SEQUENCE</scope>
    <source>
        <strain evidence="15">Salmonella enterica</strain>
    </source>
</reference>
<reference evidence="16 20" key="1">
    <citation type="submission" date="2014-09" db="EMBL/GenBank/DDBJ databases">
        <title>Salmonella Genotype and Phenotype Association.</title>
        <authorList>
            <person name="Chen Y."/>
            <person name="Folster J."/>
            <person name="Ayers S."/>
            <person name="Kabera C."/>
            <person name="Li C."/>
            <person name="Mukherjee S."/>
            <person name="Lam C."/>
            <person name="Zhao S."/>
            <person name="McDermott P."/>
        </authorList>
    </citation>
    <scope>NUCLEOTIDE SEQUENCE [LARGE SCALE GENOMIC DNA]</scope>
    <source>
        <strain evidence="16 20">CVM N32045</strain>
    </source>
</reference>
<evidence type="ECO:0000313" key="9">
    <source>
        <dbReference type="EMBL" id="ECF1546317.1"/>
    </source>
</evidence>
<dbReference type="KEGG" id="seni:CY43_17995"/>